<comment type="caution">
    <text evidence="1">The sequence shown here is derived from an EMBL/GenBank/DDBJ whole genome shotgun (WGS) entry which is preliminary data.</text>
</comment>
<gene>
    <name evidence="1" type="ORF">IFM89_001496</name>
</gene>
<dbReference type="AlphaFoldDB" id="A0A835HCH8"/>
<name>A0A835HCH8_9MAGN</name>
<organism evidence="1 2">
    <name type="scientific">Coptis chinensis</name>
    <dbReference type="NCBI Taxonomy" id="261450"/>
    <lineage>
        <taxon>Eukaryota</taxon>
        <taxon>Viridiplantae</taxon>
        <taxon>Streptophyta</taxon>
        <taxon>Embryophyta</taxon>
        <taxon>Tracheophyta</taxon>
        <taxon>Spermatophyta</taxon>
        <taxon>Magnoliopsida</taxon>
        <taxon>Ranunculales</taxon>
        <taxon>Ranunculaceae</taxon>
        <taxon>Coptidoideae</taxon>
        <taxon>Coptis</taxon>
    </lineage>
</organism>
<keyword evidence="2" id="KW-1185">Reference proteome</keyword>
<feature type="non-terminal residue" evidence="1">
    <location>
        <position position="164"/>
    </location>
</feature>
<dbReference type="EMBL" id="JADFTS010000007">
    <property type="protein sequence ID" value="KAF9595623.1"/>
    <property type="molecule type" value="Genomic_DNA"/>
</dbReference>
<reference evidence="1 2" key="1">
    <citation type="submission" date="2020-10" db="EMBL/GenBank/DDBJ databases">
        <title>The Coptis chinensis genome and diversification of protoberbering-type alkaloids.</title>
        <authorList>
            <person name="Wang B."/>
            <person name="Shu S."/>
            <person name="Song C."/>
            <person name="Liu Y."/>
        </authorList>
    </citation>
    <scope>NUCLEOTIDE SEQUENCE [LARGE SCALE GENOMIC DNA]</scope>
    <source>
        <strain evidence="1">HL-2020</strain>
        <tissue evidence="1">Leaf</tissue>
    </source>
</reference>
<accession>A0A835HCH8</accession>
<dbReference type="OrthoDB" id="776462at2759"/>
<evidence type="ECO:0000313" key="2">
    <source>
        <dbReference type="Proteomes" id="UP000631114"/>
    </source>
</evidence>
<sequence>IFDEADRGVAEEIKWCKAINIMDVQINRWNGHEELHQIRENIPEAPYEEHFAFIVPSIDDILHVHNLSTSNRFMSSICRSNCGSRCSKPTHSPYGGKCPRTFTTSWPLTLNEEKLIEKYVTKYQVTVPEMGQDLVIGNIGDSRAIPGTRDQDGSLIAIRLICRS</sequence>
<proteinExistence type="predicted"/>
<protein>
    <submittedName>
        <fullName evidence="1">Uncharacterized protein</fullName>
    </submittedName>
</protein>
<dbReference type="Proteomes" id="UP000631114">
    <property type="component" value="Unassembled WGS sequence"/>
</dbReference>
<evidence type="ECO:0000313" key="1">
    <source>
        <dbReference type="EMBL" id="KAF9595623.1"/>
    </source>
</evidence>